<evidence type="ECO:0000256" key="4">
    <source>
        <dbReference type="ARBA" id="ARBA00023033"/>
    </source>
</evidence>
<reference evidence="6" key="1">
    <citation type="journal article" date="2014" name="Int. J. Syst. Evol. Microbiol.">
        <title>Complete genome sequence of Corynebacterium casei LMG S-19264T (=DSM 44701T), isolated from a smear-ripened cheese.</title>
        <authorList>
            <consortium name="US DOE Joint Genome Institute (JGI-PGF)"/>
            <person name="Walter F."/>
            <person name="Albersmeier A."/>
            <person name="Kalinowski J."/>
            <person name="Ruckert C."/>
        </authorList>
    </citation>
    <scope>NUCLEOTIDE SEQUENCE</scope>
    <source>
        <strain evidence="6">CGMCC 4.7308</strain>
    </source>
</reference>
<keyword evidence="2" id="KW-0288">FMN</keyword>
<evidence type="ECO:0000256" key="1">
    <source>
        <dbReference type="ARBA" id="ARBA00022630"/>
    </source>
</evidence>
<dbReference type="SUPFAM" id="SSF51679">
    <property type="entry name" value="Bacterial luciferase-like"/>
    <property type="match status" value="1"/>
</dbReference>
<dbReference type="InterPro" id="IPR011251">
    <property type="entry name" value="Luciferase-like_dom"/>
</dbReference>
<dbReference type="PANTHER" id="PTHR42847:SF4">
    <property type="entry name" value="ALKANESULFONATE MONOOXYGENASE-RELATED"/>
    <property type="match status" value="1"/>
</dbReference>
<dbReference type="InterPro" id="IPR036661">
    <property type="entry name" value="Luciferase-like_sf"/>
</dbReference>
<keyword evidence="4" id="KW-0503">Monooxygenase</keyword>
<dbReference type="GO" id="GO:0008726">
    <property type="term" value="F:alkanesulfonate monooxygenase activity"/>
    <property type="evidence" value="ECO:0007669"/>
    <property type="project" value="TreeGrafter"/>
</dbReference>
<protein>
    <submittedName>
        <fullName evidence="6">LLM class F420-dependent oxidoreductase</fullName>
    </submittedName>
</protein>
<proteinExistence type="predicted"/>
<dbReference type="AlphaFoldDB" id="A0A917TCD1"/>
<feature type="domain" description="Luciferase-like" evidence="5">
    <location>
        <begin position="8"/>
        <end position="256"/>
    </location>
</feature>
<name>A0A917TCD1_9ACTN</name>
<dbReference type="PANTHER" id="PTHR42847">
    <property type="entry name" value="ALKANESULFONATE MONOOXYGENASE"/>
    <property type="match status" value="1"/>
</dbReference>
<gene>
    <name evidence="6" type="ORF">GCM10011594_39310</name>
</gene>
<evidence type="ECO:0000313" key="6">
    <source>
        <dbReference type="EMBL" id="GGM15435.1"/>
    </source>
</evidence>
<accession>A0A917TCD1</accession>
<keyword evidence="3" id="KW-0560">Oxidoreductase</keyword>
<evidence type="ECO:0000313" key="7">
    <source>
        <dbReference type="Proteomes" id="UP000655208"/>
    </source>
</evidence>
<dbReference type="RefSeq" id="WP_188944564.1">
    <property type="nucleotide sequence ID" value="NZ_BMNA01000014.1"/>
</dbReference>
<dbReference type="Pfam" id="PF00296">
    <property type="entry name" value="Bac_luciferase"/>
    <property type="match status" value="1"/>
</dbReference>
<keyword evidence="1" id="KW-0285">Flavoprotein</keyword>
<organism evidence="6 7">
    <name type="scientific">Nakamurella endophytica</name>
    <dbReference type="NCBI Taxonomy" id="1748367"/>
    <lineage>
        <taxon>Bacteria</taxon>
        <taxon>Bacillati</taxon>
        <taxon>Actinomycetota</taxon>
        <taxon>Actinomycetes</taxon>
        <taxon>Nakamurellales</taxon>
        <taxon>Nakamurellaceae</taxon>
        <taxon>Nakamurella</taxon>
    </lineage>
</organism>
<evidence type="ECO:0000256" key="2">
    <source>
        <dbReference type="ARBA" id="ARBA00022643"/>
    </source>
</evidence>
<evidence type="ECO:0000256" key="3">
    <source>
        <dbReference type="ARBA" id="ARBA00023002"/>
    </source>
</evidence>
<dbReference type="Gene3D" id="3.20.20.30">
    <property type="entry name" value="Luciferase-like domain"/>
    <property type="match status" value="1"/>
</dbReference>
<dbReference type="NCBIfam" id="TIGR03560">
    <property type="entry name" value="F420_Rv1855c"/>
    <property type="match status" value="1"/>
</dbReference>
<sequence>MELRIFTEPQQGAGHRDLLAAARATRDAGFGAFFRSDHVLAMGEGSGLPGPSDSMVNLAALAALVPDLRFGTLVTSATFRHPGMLAIAAANIDDISGGRLELGLGTGWFEQEHTAYGLPFGSSFGERFDRLTEQLEILTGLWATPVGATFDHRGEHYRLSGAPGLPKPVQQAADGTPRIPLVLGGHGPRRTPALAARFADDFNVGFSDLATTRAQHDRGRAACEAAGRDPGSMVYSSALTVVCGVDDAEVARRAQAIGRDPGSLADAGLAGTPDQVLDRLRQYADAGVDRVYLQVMDLSDLEHIALLGERVRTVADGF</sequence>
<reference evidence="6" key="2">
    <citation type="submission" date="2020-09" db="EMBL/GenBank/DDBJ databases">
        <authorList>
            <person name="Sun Q."/>
            <person name="Zhou Y."/>
        </authorList>
    </citation>
    <scope>NUCLEOTIDE SEQUENCE</scope>
    <source>
        <strain evidence="6">CGMCC 4.7308</strain>
    </source>
</reference>
<dbReference type="InterPro" id="IPR019952">
    <property type="entry name" value="F420_OxRdatse_Rv1855c_pred"/>
</dbReference>
<evidence type="ECO:0000259" key="5">
    <source>
        <dbReference type="Pfam" id="PF00296"/>
    </source>
</evidence>
<dbReference type="Proteomes" id="UP000655208">
    <property type="component" value="Unassembled WGS sequence"/>
</dbReference>
<keyword evidence="7" id="KW-1185">Reference proteome</keyword>
<comment type="caution">
    <text evidence="6">The sequence shown here is derived from an EMBL/GenBank/DDBJ whole genome shotgun (WGS) entry which is preliminary data.</text>
</comment>
<dbReference type="GO" id="GO:0046306">
    <property type="term" value="P:alkanesulfonate catabolic process"/>
    <property type="evidence" value="ECO:0007669"/>
    <property type="project" value="TreeGrafter"/>
</dbReference>
<dbReference type="InterPro" id="IPR050172">
    <property type="entry name" value="SsuD_RutA_monooxygenase"/>
</dbReference>
<dbReference type="EMBL" id="BMNA01000014">
    <property type="protein sequence ID" value="GGM15435.1"/>
    <property type="molecule type" value="Genomic_DNA"/>
</dbReference>